<dbReference type="EMBL" id="NCKW01000067">
    <property type="protein sequence ID" value="POM81506.1"/>
    <property type="molecule type" value="Genomic_DNA"/>
</dbReference>
<evidence type="ECO:0000313" key="2">
    <source>
        <dbReference type="Proteomes" id="UP000237271"/>
    </source>
</evidence>
<organism evidence="1 2">
    <name type="scientific">Phytophthora palmivora</name>
    <dbReference type="NCBI Taxonomy" id="4796"/>
    <lineage>
        <taxon>Eukaryota</taxon>
        <taxon>Sar</taxon>
        <taxon>Stramenopiles</taxon>
        <taxon>Oomycota</taxon>
        <taxon>Peronosporomycetes</taxon>
        <taxon>Peronosporales</taxon>
        <taxon>Peronosporaceae</taxon>
        <taxon>Phytophthora</taxon>
    </lineage>
</organism>
<gene>
    <name evidence="1" type="ORF">PHPALM_513</name>
</gene>
<sequence>MFVRGKGFHVYCDHSNHIQIFTPDRETKQHFKGKLQRVGVALLFITCRRKQSVDHHNLALGSIKGLQVRLSLLL</sequence>
<reference evidence="1 2" key="1">
    <citation type="journal article" date="2017" name="Genome Biol. Evol.">
        <title>Phytophthora megakarya and P. palmivora, closely related causal agents of cacao black pod rot, underwent increases in genome sizes and gene numbers by different mechanisms.</title>
        <authorList>
            <person name="Ali S.S."/>
            <person name="Shao J."/>
            <person name="Lary D.J."/>
            <person name="Kronmiller B."/>
            <person name="Shen D."/>
            <person name="Strem M.D."/>
            <person name="Amoako-Attah I."/>
            <person name="Akrofi A.Y."/>
            <person name="Begoude B.A."/>
            <person name="Ten Hoopen G.M."/>
            <person name="Coulibaly K."/>
            <person name="Kebe B.I."/>
            <person name="Melnick R.L."/>
            <person name="Guiltinan M.J."/>
            <person name="Tyler B.M."/>
            <person name="Meinhardt L.W."/>
            <person name="Bailey B.A."/>
        </authorList>
    </citation>
    <scope>NUCLEOTIDE SEQUENCE [LARGE SCALE GENOMIC DNA]</scope>
    <source>
        <strain evidence="2">sbr112.9</strain>
    </source>
</reference>
<evidence type="ECO:0000313" key="1">
    <source>
        <dbReference type="EMBL" id="POM81506.1"/>
    </source>
</evidence>
<dbReference type="Proteomes" id="UP000237271">
    <property type="component" value="Unassembled WGS sequence"/>
</dbReference>
<protein>
    <recommendedName>
        <fullName evidence="3">Reverse transcriptase RNase H-like domain-containing protein</fullName>
    </recommendedName>
</protein>
<accession>A0A2P4YUR3</accession>
<proteinExistence type="predicted"/>
<keyword evidence="2" id="KW-1185">Reference proteome</keyword>
<dbReference type="AlphaFoldDB" id="A0A2P4YUR3"/>
<name>A0A2P4YUR3_9STRA</name>
<comment type="caution">
    <text evidence="1">The sequence shown here is derived from an EMBL/GenBank/DDBJ whole genome shotgun (WGS) entry which is preliminary data.</text>
</comment>
<evidence type="ECO:0008006" key="3">
    <source>
        <dbReference type="Google" id="ProtNLM"/>
    </source>
</evidence>